<protein>
    <submittedName>
        <fullName evidence="2">Uncharacterized protein</fullName>
    </submittedName>
</protein>
<dbReference type="EMBL" id="PPFX01000001">
    <property type="protein sequence ID" value="PNU21683.1"/>
    <property type="molecule type" value="Genomic_DNA"/>
</dbReference>
<keyword evidence="1" id="KW-0812">Transmembrane</keyword>
<accession>A0A2K2HEK3</accession>
<feature type="transmembrane region" description="Helical" evidence="1">
    <location>
        <begin position="29"/>
        <end position="48"/>
    </location>
</feature>
<dbReference type="AlphaFoldDB" id="A0A2K2HEK3"/>
<gene>
    <name evidence="2" type="ORF">C2E25_00170</name>
</gene>
<dbReference type="RefSeq" id="WP_103113798.1">
    <property type="nucleotide sequence ID" value="NZ_PPFX01000001.1"/>
</dbReference>
<proteinExistence type="predicted"/>
<keyword evidence="1" id="KW-1133">Transmembrane helix</keyword>
<comment type="caution">
    <text evidence="2">The sequence shown here is derived from an EMBL/GenBank/DDBJ whole genome shotgun (WGS) entry which is preliminary data.</text>
</comment>
<reference evidence="2 3" key="1">
    <citation type="journal article" date="2018" name="Genome Announc.">
        <title>Genome Sequence of Geothermobacter sp. HR-1 Iron Reducer from the Loihi Seamount.</title>
        <authorList>
            <person name="Smith H."/>
            <person name="Abuyen K."/>
            <person name="Tremblay J."/>
            <person name="Savalia P."/>
            <person name="Perez-Rodriguez I."/>
            <person name="Emerson D."/>
            <person name="Tully B."/>
            <person name="Amend J."/>
        </authorList>
    </citation>
    <scope>NUCLEOTIDE SEQUENCE [LARGE SCALE GENOMIC DNA]</scope>
    <source>
        <strain evidence="2 3">HR-1</strain>
    </source>
</reference>
<organism evidence="2 3">
    <name type="scientific">Geothermobacter hydrogeniphilus</name>
    <dbReference type="NCBI Taxonomy" id="1969733"/>
    <lineage>
        <taxon>Bacteria</taxon>
        <taxon>Pseudomonadati</taxon>
        <taxon>Thermodesulfobacteriota</taxon>
        <taxon>Desulfuromonadia</taxon>
        <taxon>Desulfuromonadales</taxon>
        <taxon>Geothermobacteraceae</taxon>
        <taxon>Geothermobacter</taxon>
    </lineage>
</organism>
<evidence type="ECO:0000256" key="1">
    <source>
        <dbReference type="SAM" id="Phobius"/>
    </source>
</evidence>
<name>A0A2K2HEK3_9BACT</name>
<sequence>MEKQAAKRSVQGIAGLYSRNELKKFLSGYLLLMAVVEGFIFFVCWISYLSRGQMFFPWKAYILASFLTPVAITFLLGVIVYGFNRYLFARDETFPAAGTVSDTERQPNRFDEVMRSLRQVPFLVALLLLVLAGGIIYKLDAIVGYVADAGAQAANYLFILLAVVLGVAALVSLVWMVLSYRLRCRRLDLLHKYRMEMLEQTGMVLLEDETVIDRDGRVVEYPVGVGTHPSRRGDDLAVLPALPGRKRDGEN</sequence>
<feature type="transmembrane region" description="Helical" evidence="1">
    <location>
        <begin position="120"/>
        <end position="137"/>
    </location>
</feature>
<evidence type="ECO:0000313" key="3">
    <source>
        <dbReference type="Proteomes" id="UP000236340"/>
    </source>
</evidence>
<dbReference type="Proteomes" id="UP000236340">
    <property type="component" value="Unassembled WGS sequence"/>
</dbReference>
<evidence type="ECO:0000313" key="2">
    <source>
        <dbReference type="EMBL" id="PNU21683.1"/>
    </source>
</evidence>
<feature type="transmembrane region" description="Helical" evidence="1">
    <location>
        <begin position="60"/>
        <end position="83"/>
    </location>
</feature>
<keyword evidence="1" id="KW-0472">Membrane</keyword>
<feature type="transmembrane region" description="Helical" evidence="1">
    <location>
        <begin position="157"/>
        <end position="178"/>
    </location>
</feature>
<dbReference type="OrthoDB" id="5415347at2"/>